<organism evidence="1 2">
    <name type="scientific">Symbiodinium natans</name>
    <dbReference type="NCBI Taxonomy" id="878477"/>
    <lineage>
        <taxon>Eukaryota</taxon>
        <taxon>Sar</taxon>
        <taxon>Alveolata</taxon>
        <taxon>Dinophyceae</taxon>
        <taxon>Suessiales</taxon>
        <taxon>Symbiodiniaceae</taxon>
        <taxon>Symbiodinium</taxon>
    </lineage>
</organism>
<gene>
    <name evidence="1" type="ORF">SNAT2548_LOCUS31688</name>
</gene>
<reference evidence="1" key="1">
    <citation type="submission" date="2021-02" db="EMBL/GenBank/DDBJ databases">
        <authorList>
            <person name="Dougan E. K."/>
            <person name="Rhodes N."/>
            <person name="Thang M."/>
            <person name="Chan C."/>
        </authorList>
    </citation>
    <scope>NUCLEOTIDE SEQUENCE</scope>
</reference>
<protein>
    <submittedName>
        <fullName evidence="1">Uncharacterized protein</fullName>
    </submittedName>
</protein>
<accession>A0A812UD87</accession>
<dbReference type="Proteomes" id="UP000604046">
    <property type="component" value="Unassembled WGS sequence"/>
</dbReference>
<dbReference type="OrthoDB" id="413390at2759"/>
<proteinExistence type="predicted"/>
<evidence type="ECO:0000313" key="2">
    <source>
        <dbReference type="Proteomes" id="UP000604046"/>
    </source>
</evidence>
<comment type="caution">
    <text evidence="1">The sequence shown here is derived from an EMBL/GenBank/DDBJ whole genome shotgun (WGS) entry which is preliminary data.</text>
</comment>
<name>A0A812UD87_9DINO</name>
<sequence>MATRPRDNFIHQALGRDLLSRGEIRLWLSTIDSTADEKRRGAAAMVDHFFECLAVDSYPAQGLETIFGITMSQESPGAARSKRLGDLMYCCWCELYKNQRLTKSELLNAILQHRLPQSFKALIEEALVQRCMLSAHLQELADRNAWDRIPWDYHSLSKFAQSPGPLAVPIPSPGLQNKKLRVVWIKVPQVPFGDHTCSSAVKQDLLFERPATWSIIQDFVAKSGWVKFGCEVLVFLGENIALYAEPSKSHYPRDELRRRKNPAATLLNSDKDLSAVDAICGKALLVRQDGNDLLKETVEKACFFIDLLNALQESFDAELGRASAKNERRVAANFSQSHCKLACRPDRRCIAE</sequence>
<dbReference type="AlphaFoldDB" id="A0A812UD87"/>
<keyword evidence="2" id="KW-1185">Reference proteome</keyword>
<evidence type="ECO:0000313" key="1">
    <source>
        <dbReference type="EMBL" id="CAE7561552.1"/>
    </source>
</evidence>
<dbReference type="EMBL" id="CAJNDS010002670">
    <property type="protein sequence ID" value="CAE7561552.1"/>
    <property type="molecule type" value="Genomic_DNA"/>
</dbReference>